<sequence>MSSIIVAGFESVEAAESAMHALLAEGFGDDVVHVFKVDGDARYLVGLRGAARGAVLHCAILSAAGAALAAAGVMYVDIPDALAIAAAALGALAGAGLAALLSVLRRNWPGGPRRMALVAVLAEEGEERQGAQLLSDAGGVGVPRHGARWQGWVRAATAGAYQGSHGKSRDFRLVKAKGG</sequence>
<dbReference type="AlphaFoldDB" id="A0A261S9W5"/>
<keyword evidence="3" id="KW-1185">Reference proteome</keyword>
<reference evidence="3" key="1">
    <citation type="submission" date="2017-05" db="EMBL/GenBank/DDBJ databases">
        <title>Complete and WGS of Bordetella genogroups.</title>
        <authorList>
            <person name="Spilker T."/>
            <person name="Lipuma J."/>
        </authorList>
    </citation>
    <scope>NUCLEOTIDE SEQUENCE [LARGE SCALE GENOMIC DNA]</scope>
    <source>
        <strain evidence="3">AU16122</strain>
    </source>
</reference>
<feature type="transmembrane region" description="Helical" evidence="1">
    <location>
        <begin position="54"/>
        <end position="76"/>
    </location>
</feature>
<dbReference type="RefSeq" id="WP_094852962.1">
    <property type="nucleotide sequence ID" value="NZ_NEVM01000002.1"/>
</dbReference>
<accession>A0A261S9W5</accession>
<keyword evidence="1" id="KW-0472">Membrane</keyword>
<dbReference type="EMBL" id="NEVM01000002">
    <property type="protein sequence ID" value="OZI33955.1"/>
    <property type="molecule type" value="Genomic_DNA"/>
</dbReference>
<gene>
    <name evidence="2" type="ORF">CAL29_10330</name>
</gene>
<evidence type="ECO:0000313" key="3">
    <source>
        <dbReference type="Proteomes" id="UP000216020"/>
    </source>
</evidence>
<keyword evidence="1" id="KW-1133">Transmembrane helix</keyword>
<evidence type="ECO:0000256" key="1">
    <source>
        <dbReference type="SAM" id="Phobius"/>
    </source>
</evidence>
<dbReference type="OrthoDB" id="8635812at2"/>
<organism evidence="2 3">
    <name type="scientific">Bordetella genomosp. 10</name>
    <dbReference type="NCBI Taxonomy" id="1416804"/>
    <lineage>
        <taxon>Bacteria</taxon>
        <taxon>Pseudomonadati</taxon>
        <taxon>Pseudomonadota</taxon>
        <taxon>Betaproteobacteria</taxon>
        <taxon>Burkholderiales</taxon>
        <taxon>Alcaligenaceae</taxon>
        <taxon>Bordetella</taxon>
    </lineage>
</organism>
<protein>
    <submittedName>
        <fullName evidence="2">Uncharacterized protein</fullName>
    </submittedName>
</protein>
<name>A0A261S9W5_9BORD</name>
<comment type="caution">
    <text evidence="2">The sequence shown here is derived from an EMBL/GenBank/DDBJ whole genome shotgun (WGS) entry which is preliminary data.</text>
</comment>
<feature type="transmembrane region" description="Helical" evidence="1">
    <location>
        <begin position="82"/>
        <end position="104"/>
    </location>
</feature>
<proteinExistence type="predicted"/>
<keyword evidence="1" id="KW-0812">Transmembrane</keyword>
<evidence type="ECO:0000313" key="2">
    <source>
        <dbReference type="EMBL" id="OZI33955.1"/>
    </source>
</evidence>
<dbReference type="Proteomes" id="UP000216020">
    <property type="component" value="Unassembled WGS sequence"/>
</dbReference>